<dbReference type="Proteomes" id="UP000011086">
    <property type="component" value="Unassembled WGS sequence"/>
</dbReference>
<keyword evidence="7" id="KW-0009">Actin-binding</keyword>
<protein>
    <recommendedName>
        <fullName evidence="4">F-actin-capping protein subunit alpha</fullName>
        <ecNumber evidence="3">1.2.4.4</ecNumber>
    </recommendedName>
</protein>
<sequence>MNAAAVTRPLRGFLANSRPAVPSISKSQRQRLYSTHPPNARLNVPIDYSTTPLLAHSSQTALSNPELSPEVRNGATKRMNLFQAINDALSTALAEDESVMLFGEDVAFGGVFRCSMGLAEKHGGERVFNTPLCEQGIMGFAIGMAAEGMRPVAEIQFADYVFPAFDQMVNEAAKFRYRDGANGRSAGGLTVRMPCGLVGHGALYHSQSPESLFTHIPGFRVVMPRSPVQAKGLLLAAIRSNDPVVFMEPKVLYRAAVEQVPMASYTLPLSKAEILKEGKDLTIISYGQPLYICQNAIATAEKDLGISVELIDLRTIYPWDKECVFESVRKTGRAIVVHESMVNQGVGAEVAACIQEDADTFNRLEAPVERVAGWSIPTPLAFEKFNAPDAARVYDRIKRGRCDFLVASRAVSYQDTFAFGVAPHSVAYSDNADAPFFHNSYPRLAIAPVKTTPSPIMSDDHVSILSEFLEGAPPGELRSRRIDIKSISSGDAKVVSKLAPAFERYNEEQFTTVKLPGGSQKVIVSAHNSLGDGRYYDVESSSSFAFDHTTQKASAVQSYALESAHSDLVKSTLKSLGPYVSEHFPNAAYGVYPIESDSKLAIIIVSNKYSPNNFWNGRWRSLYTLDPASGAIDGSIKVDVHYYEDGNVRLLTDKATTATVPSATGSAIVKEIGSSEKKYQEELNRGFTDLSEGAFKGLRRQLPVTRQKIEWDKVASYRLGQDIGGGRRQG</sequence>
<dbReference type="SUPFAM" id="SSF52518">
    <property type="entry name" value="Thiamin diphosphate-binding fold (THDP-binding)"/>
    <property type="match status" value="1"/>
</dbReference>
<dbReference type="SUPFAM" id="SSF52922">
    <property type="entry name" value="TK C-terminal domain-like"/>
    <property type="match status" value="1"/>
</dbReference>
<dbReference type="SMART" id="SM00861">
    <property type="entry name" value="Transket_pyr"/>
    <property type="match status" value="1"/>
</dbReference>
<dbReference type="PROSITE" id="PS00749">
    <property type="entry name" value="F_ACTIN_CAPPING_A_2"/>
    <property type="match status" value="1"/>
</dbReference>
<evidence type="ECO:0000259" key="10">
    <source>
        <dbReference type="SMART" id="SM00861"/>
    </source>
</evidence>
<dbReference type="InterPro" id="IPR042276">
    <property type="entry name" value="CapZ_alpha/beta_2"/>
</dbReference>
<dbReference type="FunFam" id="3.90.1150.210:FF:000003">
    <property type="entry name" value="F-actin-capping protein subunit alpha"/>
    <property type="match status" value="1"/>
</dbReference>
<dbReference type="Gene3D" id="3.40.50.970">
    <property type="match status" value="1"/>
</dbReference>
<dbReference type="EC" id="1.2.4.4" evidence="3"/>
<dbReference type="InterPro" id="IPR009014">
    <property type="entry name" value="Transketo_C/PFOR_II"/>
</dbReference>
<dbReference type="PANTHER" id="PTHR42980">
    <property type="entry name" value="2-OXOISOVALERATE DEHYDROGENASE SUBUNIT BETA-RELATED"/>
    <property type="match status" value="1"/>
</dbReference>
<proteinExistence type="inferred from homology"/>
<evidence type="ECO:0000256" key="3">
    <source>
        <dbReference type="ARBA" id="ARBA00012277"/>
    </source>
</evidence>
<dbReference type="InterPro" id="IPR037282">
    <property type="entry name" value="CapZ_alpha/beta"/>
</dbReference>
<evidence type="ECO:0000256" key="2">
    <source>
        <dbReference type="ARBA" id="ARBA00010479"/>
    </source>
</evidence>
<comment type="catalytic activity">
    <reaction evidence="9">
        <text>N(6)-[(R)-lipoyl]-L-lysyl-[protein] + 3-methyl-2-oxobutanoate + H(+) = N(6)-[(R)-S(8)-2-methylpropanoyldihydrolipoyl]-L-lysyl-[protein] + CO2</text>
        <dbReference type="Rhea" id="RHEA:13457"/>
        <dbReference type="Rhea" id="RHEA-COMP:10474"/>
        <dbReference type="Rhea" id="RHEA-COMP:10497"/>
        <dbReference type="ChEBI" id="CHEBI:11851"/>
        <dbReference type="ChEBI" id="CHEBI:15378"/>
        <dbReference type="ChEBI" id="CHEBI:16526"/>
        <dbReference type="ChEBI" id="CHEBI:83099"/>
        <dbReference type="ChEBI" id="CHEBI:83142"/>
        <dbReference type="EC" id="1.2.4.4"/>
    </reaction>
    <physiologicalReaction direction="left-to-right" evidence="9">
        <dbReference type="Rhea" id="RHEA:13458"/>
    </physiologicalReaction>
</comment>
<dbReference type="InterPro" id="IPR029061">
    <property type="entry name" value="THDP-binding"/>
</dbReference>
<dbReference type="PANTHER" id="PTHR42980:SF1">
    <property type="entry name" value="2-OXOISOVALERATE DEHYDROGENASE SUBUNIT BETA, MITOCHONDRIAL"/>
    <property type="match status" value="1"/>
</dbReference>
<comment type="cofactor">
    <cofactor evidence="1">
        <name>thiamine diphosphate</name>
        <dbReference type="ChEBI" id="CHEBI:58937"/>
    </cofactor>
</comment>
<dbReference type="InterPro" id="IPR002189">
    <property type="entry name" value="CapZ_alpha"/>
</dbReference>
<evidence type="ECO:0000256" key="6">
    <source>
        <dbReference type="ARBA" id="ARBA00023002"/>
    </source>
</evidence>
<dbReference type="Gene3D" id="3.30.1140.60">
    <property type="entry name" value="F-actin capping protein, alpha subunit"/>
    <property type="match status" value="1"/>
</dbReference>
<dbReference type="SUPFAM" id="SSF90096">
    <property type="entry name" value="Subunits of heterodimeric actin filament capping protein Capz"/>
    <property type="match status" value="1"/>
</dbReference>
<dbReference type="EMBL" id="JH793483">
    <property type="protein sequence ID" value="ELQ35906.1"/>
    <property type="molecule type" value="Genomic_DNA"/>
</dbReference>
<dbReference type="Pfam" id="PF02779">
    <property type="entry name" value="Transket_pyr"/>
    <property type="match status" value="1"/>
</dbReference>
<keyword evidence="5" id="KW-0117">Actin capping</keyword>
<dbReference type="CDD" id="cd07036">
    <property type="entry name" value="TPP_PYR_E1-PDHc-beta_like"/>
    <property type="match status" value="1"/>
</dbReference>
<dbReference type="FunFam" id="3.40.50.970:FF:000001">
    <property type="entry name" value="Pyruvate dehydrogenase E1 beta subunit"/>
    <property type="match status" value="1"/>
</dbReference>
<dbReference type="GO" id="GO:0003779">
    <property type="term" value="F:actin binding"/>
    <property type="evidence" value="ECO:0007669"/>
    <property type="project" value="UniProtKB-KW"/>
</dbReference>
<dbReference type="PRINTS" id="PR00191">
    <property type="entry name" value="FACTINCAPA"/>
</dbReference>
<accession>A0AA97NT86</accession>
<dbReference type="Gene3D" id="3.40.50.920">
    <property type="match status" value="1"/>
</dbReference>
<dbReference type="InterPro" id="IPR042489">
    <property type="entry name" value="CapZ_alpha_1"/>
</dbReference>
<evidence type="ECO:0000313" key="11">
    <source>
        <dbReference type="EMBL" id="ELQ35906.1"/>
    </source>
</evidence>
<dbReference type="GO" id="GO:0003863">
    <property type="term" value="F:branched-chain 2-oxo acid dehydrogenase activity"/>
    <property type="evidence" value="ECO:0007669"/>
    <property type="project" value="UniProtKB-EC"/>
</dbReference>
<dbReference type="GO" id="GO:0008290">
    <property type="term" value="C:F-actin capping protein complex"/>
    <property type="evidence" value="ECO:0007669"/>
    <property type="project" value="InterPro"/>
</dbReference>
<dbReference type="InterPro" id="IPR033248">
    <property type="entry name" value="Transketolase_C"/>
</dbReference>
<dbReference type="GO" id="GO:0006091">
    <property type="term" value="P:generation of precursor metabolites and energy"/>
    <property type="evidence" value="ECO:0007669"/>
    <property type="project" value="UniProtKB-ARBA"/>
</dbReference>
<keyword evidence="6" id="KW-0560">Oxidoreductase</keyword>
<dbReference type="GO" id="GO:0009083">
    <property type="term" value="P:branched-chain amino acid catabolic process"/>
    <property type="evidence" value="ECO:0007669"/>
    <property type="project" value="TreeGrafter"/>
</dbReference>
<comment type="similarity">
    <text evidence="2">Belongs to the F-actin-capping protein alpha subunit family.</text>
</comment>
<evidence type="ECO:0000256" key="7">
    <source>
        <dbReference type="ARBA" id="ARBA00023203"/>
    </source>
</evidence>
<dbReference type="InterPro" id="IPR005475">
    <property type="entry name" value="Transketolase-like_Pyr-bd"/>
</dbReference>
<organism evidence="11">
    <name type="scientific">Pyricularia oryzae (strain Y34)</name>
    <name type="common">Rice blast fungus</name>
    <name type="synonym">Magnaporthe oryzae</name>
    <dbReference type="NCBI Taxonomy" id="1143189"/>
    <lineage>
        <taxon>Eukaryota</taxon>
        <taxon>Fungi</taxon>
        <taxon>Dikarya</taxon>
        <taxon>Ascomycota</taxon>
        <taxon>Pezizomycotina</taxon>
        <taxon>Sordariomycetes</taxon>
        <taxon>Sordariomycetidae</taxon>
        <taxon>Magnaporthales</taxon>
        <taxon>Pyriculariaceae</taxon>
        <taxon>Pyricularia</taxon>
    </lineage>
</organism>
<dbReference type="GO" id="GO:0007584">
    <property type="term" value="P:response to nutrient"/>
    <property type="evidence" value="ECO:0007669"/>
    <property type="project" value="TreeGrafter"/>
</dbReference>
<dbReference type="Pfam" id="PF01267">
    <property type="entry name" value="F-actin_cap_A"/>
    <property type="match status" value="1"/>
</dbReference>
<dbReference type="Pfam" id="PF02780">
    <property type="entry name" value="Transketolase_C"/>
    <property type="match status" value="1"/>
</dbReference>
<evidence type="ECO:0000256" key="9">
    <source>
        <dbReference type="ARBA" id="ARBA00051764"/>
    </source>
</evidence>
<gene>
    <name evidence="11" type="ORF">OOU_Y34scaffold00683g18</name>
</gene>
<evidence type="ECO:0000256" key="5">
    <source>
        <dbReference type="ARBA" id="ARBA00022467"/>
    </source>
</evidence>
<dbReference type="AlphaFoldDB" id="A0AA97NT86"/>
<comment type="function">
    <text evidence="8">F-actin-capping proteins bind in a Ca(2+)-independent manner to the fast growing ends of actin filaments (barbed end) thereby blocking the exchange of subunits at these ends. Unlike other capping proteins (such as gelsolin and severin), these proteins do not sever actin filaments.</text>
</comment>
<dbReference type="InterPro" id="IPR017865">
    <property type="entry name" value="F-actin_cap_asu_CS"/>
</dbReference>
<dbReference type="PROSITE" id="PS00748">
    <property type="entry name" value="F_ACTIN_CAPPING_A_1"/>
    <property type="match status" value="1"/>
</dbReference>
<evidence type="ECO:0000256" key="1">
    <source>
        <dbReference type="ARBA" id="ARBA00001964"/>
    </source>
</evidence>
<evidence type="ECO:0000256" key="8">
    <source>
        <dbReference type="ARBA" id="ARBA00025389"/>
    </source>
</evidence>
<feature type="domain" description="Transketolase-like pyrimidine-binding" evidence="10">
    <location>
        <begin position="79"/>
        <end position="255"/>
    </location>
</feature>
<dbReference type="FunFam" id="3.40.50.920:FF:000001">
    <property type="entry name" value="Pyruvate dehydrogenase E1 beta subunit"/>
    <property type="match status" value="1"/>
</dbReference>
<evidence type="ECO:0000256" key="4">
    <source>
        <dbReference type="ARBA" id="ARBA00014038"/>
    </source>
</evidence>
<dbReference type="Gene3D" id="3.90.1150.210">
    <property type="entry name" value="F-actin capping protein, beta subunit"/>
    <property type="match status" value="1"/>
</dbReference>
<name>A0AA97NT86_PYRO3</name>
<reference evidence="11" key="1">
    <citation type="journal article" date="2012" name="PLoS Genet.">
        <title>Comparative analysis of the genomes of two field isolates of the rice blast fungus Magnaporthe oryzae.</title>
        <authorList>
            <person name="Xue M."/>
            <person name="Yang J."/>
            <person name="Li Z."/>
            <person name="Hu S."/>
            <person name="Yao N."/>
            <person name="Dean R.A."/>
            <person name="Zhao W."/>
            <person name="Shen M."/>
            <person name="Zhang H."/>
            <person name="Li C."/>
            <person name="Liu L."/>
            <person name="Cao L."/>
            <person name="Xu X."/>
            <person name="Xing Y."/>
            <person name="Hsiang T."/>
            <person name="Zhang Z."/>
            <person name="Xu J.R."/>
            <person name="Peng Y.L."/>
        </authorList>
    </citation>
    <scope>NUCLEOTIDE SEQUENCE</scope>
    <source>
        <strain evidence="11">Y34</strain>
    </source>
</reference>
<dbReference type="GO" id="GO:0051016">
    <property type="term" value="P:barbed-end actin filament capping"/>
    <property type="evidence" value="ECO:0007669"/>
    <property type="project" value="InterPro"/>
</dbReference>